<protein>
    <recommendedName>
        <fullName evidence="1">ANTAR domain-containing protein</fullName>
    </recommendedName>
</protein>
<organism evidence="2 3">
    <name type="scientific">Angustibacter aerolatus</name>
    <dbReference type="NCBI Taxonomy" id="1162965"/>
    <lineage>
        <taxon>Bacteria</taxon>
        <taxon>Bacillati</taxon>
        <taxon>Actinomycetota</taxon>
        <taxon>Actinomycetes</taxon>
        <taxon>Kineosporiales</taxon>
        <taxon>Kineosporiaceae</taxon>
    </lineage>
</organism>
<evidence type="ECO:0000313" key="2">
    <source>
        <dbReference type="EMBL" id="GMA87470.1"/>
    </source>
</evidence>
<reference evidence="3" key="1">
    <citation type="journal article" date="2019" name="Int. J. Syst. Evol. Microbiol.">
        <title>The Global Catalogue of Microorganisms (GCM) 10K type strain sequencing project: providing services to taxonomists for standard genome sequencing and annotation.</title>
        <authorList>
            <consortium name="The Broad Institute Genomics Platform"/>
            <consortium name="The Broad Institute Genome Sequencing Center for Infectious Disease"/>
            <person name="Wu L."/>
            <person name="Ma J."/>
        </authorList>
    </citation>
    <scope>NUCLEOTIDE SEQUENCE [LARGE SCALE GENOMIC DNA]</scope>
    <source>
        <strain evidence="3">NBRC 108730</strain>
    </source>
</reference>
<comment type="caution">
    <text evidence="2">The sequence shown here is derived from an EMBL/GenBank/DDBJ whole genome shotgun (WGS) entry which is preliminary data.</text>
</comment>
<dbReference type="Gene3D" id="1.10.10.10">
    <property type="entry name" value="Winged helix-like DNA-binding domain superfamily/Winged helix DNA-binding domain"/>
    <property type="match status" value="1"/>
</dbReference>
<dbReference type="PROSITE" id="PS50921">
    <property type="entry name" value="ANTAR"/>
    <property type="match status" value="1"/>
</dbReference>
<gene>
    <name evidence="2" type="ORF">GCM10025868_27200</name>
</gene>
<name>A0ABQ6JJQ4_9ACTN</name>
<dbReference type="Proteomes" id="UP001157017">
    <property type="component" value="Unassembled WGS sequence"/>
</dbReference>
<dbReference type="SMART" id="SM01012">
    <property type="entry name" value="ANTAR"/>
    <property type="match status" value="1"/>
</dbReference>
<dbReference type="SUPFAM" id="SSF52172">
    <property type="entry name" value="CheY-like"/>
    <property type="match status" value="1"/>
</dbReference>
<dbReference type="EMBL" id="BSUZ01000001">
    <property type="protein sequence ID" value="GMA87470.1"/>
    <property type="molecule type" value="Genomic_DNA"/>
</dbReference>
<dbReference type="InterPro" id="IPR005561">
    <property type="entry name" value="ANTAR"/>
</dbReference>
<evidence type="ECO:0000259" key="1">
    <source>
        <dbReference type="PROSITE" id="PS50921"/>
    </source>
</evidence>
<feature type="domain" description="ANTAR" evidence="1">
    <location>
        <begin position="18"/>
        <end position="79"/>
    </location>
</feature>
<proteinExistence type="predicted"/>
<sequence>MAEQTVADGQTPDREQRILDLEGKVANLERALESRGEIGQAIGILMAMQQATSEQAWELLSSTSQDRNVGSPSLARLVNEQGGIPPA</sequence>
<dbReference type="Pfam" id="PF03861">
    <property type="entry name" value="ANTAR"/>
    <property type="match status" value="1"/>
</dbReference>
<evidence type="ECO:0000313" key="3">
    <source>
        <dbReference type="Proteomes" id="UP001157017"/>
    </source>
</evidence>
<dbReference type="InterPro" id="IPR036388">
    <property type="entry name" value="WH-like_DNA-bd_sf"/>
</dbReference>
<keyword evidence="3" id="KW-1185">Reference proteome</keyword>
<accession>A0ABQ6JJQ4</accession>
<dbReference type="InterPro" id="IPR011006">
    <property type="entry name" value="CheY-like_superfamily"/>
</dbReference>